<organism evidence="1 2">
    <name type="scientific">Dreissena polymorpha</name>
    <name type="common">Zebra mussel</name>
    <name type="synonym">Mytilus polymorpha</name>
    <dbReference type="NCBI Taxonomy" id="45954"/>
    <lineage>
        <taxon>Eukaryota</taxon>
        <taxon>Metazoa</taxon>
        <taxon>Spiralia</taxon>
        <taxon>Lophotrochozoa</taxon>
        <taxon>Mollusca</taxon>
        <taxon>Bivalvia</taxon>
        <taxon>Autobranchia</taxon>
        <taxon>Heteroconchia</taxon>
        <taxon>Euheterodonta</taxon>
        <taxon>Imparidentia</taxon>
        <taxon>Neoheterodontei</taxon>
        <taxon>Myida</taxon>
        <taxon>Dreissenoidea</taxon>
        <taxon>Dreissenidae</taxon>
        <taxon>Dreissena</taxon>
    </lineage>
</organism>
<proteinExistence type="predicted"/>
<comment type="caution">
    <text evidence="1">The sequence shown here is derived from an EMBL/GenBank/DDBJ whole genome shotgun (WGS) entry which is preliminary data.</text>
</comment>
<sequence length="131" mass="15045">MDETTNLYMGNQVADIAVAEKKRDNFRDDMVKQIELLVCFHDAIKIAKDVANCTQYEMVHCSSVQPTPGKTRSIVEKFAFFNGRGDVRRQWKQLNVQTVTFFHQSPPDVLAKRRRLVTKIKESRGKANDQG</sequence>
<protein>
    <submittedName>
        <fullName evidence="1">Uncharacterized protein</fullName>
    </submittedName>
</protein>
<keyword evidence="2" id="KW-1185">Reference proteome</keyword>
<reference evidence="1" key="2">
    <citation type="submission" date="2020-11" db="EMBL/GenBank/DDBJ databases">
        <authorList>
            <person name="McCartney M.A."/>
            <person name="Auch B."/>
            <person name="Kono T."/>
            <person name="Mallez S."/>
            <person name="Becker A."/>
            <person name="Gohl D.M."/>
            <person name="Silverstein K.A.T."/>
            <person name="Koren S."/>
            <person name="Bechman K.B."/>
            <person name="Herman A."/>
            <person name="Abrahante J.E."/>
            <person name="Garbe J."/>
        </authorList>
    </citation>
    <scope>NUCLEOTIDE SEQUENCE</scope>
    <source>
        <strain evidence="1">Duluth1</strain>
        <tissue evidence="1">Whole animal</tissue>
    </source>
</reference>
<reference evidence="1" key="1">
    <citation type="journal article" date="2019" name="bioRxiv">
        <title>The Genome of the Zebra Mussel, Dreissena polymorpha: A Resource for Invasive Species Research.</title>
        <authorList>
            <person name="McCartney M.A."/>
            <person name="Auch B."/>
            <person name="Kono T."/>
            <person name="Mallez S."/>
            <person name="Zhang Y."/>
            <person name="Obille A."/>
            <person name="Becker A."/>
            <person name="Abrahante J.E."/>
            <person name="Garbe J."/>
            <person name="Badalamenti J.P."/>
            <person name="Herman A."/>
            <person name="Mangelson H."/>
            <person name="Liachko I."/>
            <person name="Sullivan S."/>
            <person name="Sone E.D."/>
            <person name="Koren S."/>
            <person name="Silverstein K.A.T."/>
            <person name="Beckman K.B."/>
            <person name="Gohl D.M."/>
        </authorList>
    </citation>
    <scope>NUCLEOTIDE SEQUENCE</scope>
    <source>
        <strain evidence="1">Duluth1</strain>
        <tissue evidence="1">Whole animal</tissue>
    </source>
</reference>
<accession>A0A9D4I374</accession>
<dbReference type="Proteomes" id="UP000828390">
    <property type="component" value="Unassembled WGS sequence"/>
</dbReference>
<name>A0A9D4I374_DREPO</name>
<dbReference type="AlphaFoldDB" id="A0A9D4I374"/>
<gene>
    <name evidence="1" type="ORF">DPMN_180847</name>
</gene>
<evidence type="ECO:0000313" key="1">
    <source>
        <dbReference type="EMBL" id="KAH3746439.1"/>
    </source>
</evidence>
<dbReference type="EMBL" id="JAIWYP010000010">
    <property type="protein sequence ID" value="KAH3746439.1"/>
    <property type="molecule type" value="Genomic_DNA"/>
</dbReference>
<evidence type="ECO:0000313" key="2">
    <source>
        <dbReference type="Proteomes" id="UP000828390"/>
    </source>
</evidence>